<dbReference type="NCBIfam" id="TIGR01840">
    <property type="entry name" value="esterase_phb"/>
    <property type="match status" value="1"/>
</dbReference>
<reference evidence="4" key="1">
    <citation type="submission" date="2016-07" db="EMBL/GenBank/DDBJ databases">
        <title>Microvirga ossetica sp. nov. a new species of rhizobia isolated from root nodules of the legume species Vicia alpestris Steven originated from North Ossetia region in the Caucasus.</title>
        <authorList>
            <person name="Safronova V.I."/>
            <person name="Kuznetsova I.G."/>
            <person name="Sazanova A.L."/>
            <person name="Belimov A."/>
            <person name="Andronov E."/>
            <person name="Osledkin Y.S."/>
            <person name="Onishchuk O.P."/>
            <person name="Kurchak O.N."/>
            <person name="Shaposhnikov A.I."/>
            <person name="Willems A."/>
            <person name="Tikhonovich I.A."/>
        </authorList>
    </citation>
    <scope>NUCLEOTIDE SEQUENCE [LARGE SCALE GENOMIC DNA]</scope>
    <source>
        <strain evidence="4">V5/3M</strain>
        <plasmid evidence="4">unnamed1</plasmid>
        <plasmid evidence="5">unnamed3</plasmid>
    </source>
</reference>
<evidence type="ECO:0000313" key="4">
    <source>
        <dbReference type="EMBL" id="ANY83144.1"/>
    </source>
</evidence>
<accession>A0A1B2ET41</accession>
<dbReference type="Pfam" id="PF10503">
    <property type="entry name" value="Esterase_PHB"/>
    <property type="match status" value="1"/>
</dbReference>
<dbReference type="KEGG" id="moc:BB934_34225"/>
<dbReference type="InterPro" id="IPR029058">
    <property type="entry name" value="AB_hydrolase_fold"/>
</dbReference>
<dbReference type="PANTHER" id="PTHR43037">
    <property type="entry name" value="UNNAMED PRODUCT-RELATED"/>
    <property type="match status" value="1"/>
</dbReference>
<evidence type="ECO:0000313" key="5">
    <source>
        <dbReference type="EMBL" id="ANY83358.1"/>
    </source>
</evidence>
<evidence type="ECO:0000256" key="1">
    <source>
        <dbReference type="ARBA" id="ARBA00022729"/>
    </source>
</evidence>
<dbReference type="EMBL" id="CP016617">
    <property type="protein sequence ID" value="ANY83144.1"/>
    <property type="molecule type" value="Genomic_DNA"/>
</dbReference>
<feature type="compositionally biased region" description="Polar residues" evidence="3">
    <location>
        <begin position="340"/>
        <end position="352"/>
    </location>
</feature>
<dbReference type="AlphaFoldDB" id="A0A1B2ET41"/>
<keyword evidence="1" id="KW-0732">Signal</keyword>
<organism evidence="4">
    <name type="scientific">Microvirga ossetica</name>
    <dbReference type="NCBI Taxonomy" id="1882682"/>
    <lineage>
        <taxon>Bacteria</taxon>
        <taxon>Pseudomonadati</taxon>
        <taxon>Pseudomonadota</taxon>
        <taxon>Alphaproteobacteria</taxon>
        <taxon>Hyphomicrobiales</taxon>
        <taxon>Methylobacteriaceae</taxon>
        <taxon>Microvirga</taxon>
    </lineage>
</organism>
<feature type="region of interest" description="Disordered" evidence="3">
    <location>
        <begin position="32"/>
        <end position="89"/>
    </location>
</feature>
<name>A0A1B2ET41_9HYPH</name>
<dbReference type="PANTHER" id="PTHR43037:SF1">
    <property type="entry name" value="BLL1128 PROTEIN"/>
    <property type="match status" value="1"/>
</dbReference>
<feature type="region of interest" description="Disordered" evidence="3">
    <location>
        <begin position="340"/>
        <end position="359"/>
    </location>
</feature>
<dbReference type="OrthoDB" id="9767239at2"/>
<dbReference type="SUPFAM" id="SSF53474">
    <property type="entry name" value="alpha/beta-Hydrolases"/>
    <property type="match status" value="1"/>
</dbReference>
<dbReference type="KEGG" id="moc:BB934_33710"/>
<geneLocation type="plasmid" evidence="5">
    <name>unnamed3</name>
</geneLocation>
<dbReference type="EMBL" id="CP016618">
    <property type="protein sequence ID" value="ANY83358.1"/>
    <property type="molecule type" value="Genomic_DNA"/>
</dbReference>
<geneLocation type="plasmid" evidence="4">
    <name>unnamed1</name>
</geneLocation>
<dbReference type="InterPro" id="IPR010126">
    <property type="entry name" value="Esterase_phb"/>
</dbReference>
<sequence>MNAKANIDMLEATRLTREGRLAEAMAVLRGELPGANPSTAPSDAAGDASKRPPGHFSRIINMVPPSSGGGAWTPPKFDSSHPPSNAFDSLAGGLAHPQVPEALRGFLDRVGQSGSTLGLDGLVGLDPTRAPAPLPEGARFEEKSFANEAGSRAYKVYIPSSYSGQPVPLVVMLHGCTQSPDDFAAGTQMNELAEEQTFLVAYPAQAQSANVSKCWNWFNAGDQQRDRGEPSLIAGITRQIMRDFSVEPGRIYVAGLSAGGAAAAIMGSAYPDLYAAVGVHSGLACGAARDMPSAFAAMRQGGTLHHSGTNQLVPTIVFHGDRDTTVNPVNGDQVIAQSKASSDLRTTVSRGQSPGGVGYTRTVGCDDSGHPMLEHWVLHGAGHAWSGGSATGSYTEPHGPEASREMMRFFLEHPKPKAPSPV</sequence>
<proteinExistence type="predicted"/>
<evidence type="ECO:0000256" key="2">
    <source>
        <dbReference type="ARBA" id="ARBA00022801"/>
    </source>
</evidence>
<dbReference type="InterPro" id="IPR050955">
    <property type="entry name" value="Plant_Biomass_Hydrol_Est"/>
</dbReference>
<dbReference type="Gene3D" id="3.40.50.1820">
    <property type="entry name" value="alpha/beta hydrolase"/>
    <property type="match status" value="1"/>
</dbReference>
<protein>
    <submittedName>
        <fullName evidence="4">Esterase</fullName>
    </submittedName>
</protein>
<gene>
    <name evidence="4" type="ORF">BB934_33710</name>
    <name evidence="5" type="ORF">BB934_34225</name>
</gene>
<keyword evidence="2" id="KW-0378">Hydrolase</keyword>
<dbReference type="RefSeq" id="WP_099514203.1">
    <property type="nucleotide sequence ID" value="NZ_CP016617.1"/>
</dbReference>
<keyword evidence="4" id="KW-0614">Plasmid</keyword>
<evidence type="ECO:0000256" key="3">
    <source>
        <dbReference type="SAM" id="MobiDB-lite"/>
    </source>
</evidence>
<dbReference type="GO" id="GO:0005576">
    <property type="term" value="C:extracellular region"/>
    <property type="evidence" value="ECO:0007669"/>
    <property type="project" value="InterPro"/>
</dbReference>
<dbReference type="GO" id="GO:0016787">
    <property type="term" value="F:hydrolase activity"/>
    <property type="evidence" value="ECO:0007669"/>
    <property type="project" value="UniProtKB-KW"/>
</dbReference>